<dbReference type="KEGG" id="mdr:MDOR_18130"/>
<dbReference type="EMBL" id="AP022605">
    <property type="protein sequence ID" value="BBZ07644.1"/>
    <property type="molecule type" value="Genomic_DNA"/>
</dbReference>
<organism evidence="4 5">
    <name type="scientific">Mycolicibacterium doricum</name>
    <dbReference type="NCBI Taxonomy" id="126673"/>
    <lineage>
        <taxon>Bacteria</taxon>
        <taxon>Bacillati</taxon>
        <taxon>Actinomycetota</taxon>
        <taxon>Actinomycetes</taxon>
        <taxon>Mycobacteriales</taxon>
        <taxon>Mycobacteriaceae</taxon>
        <taxon>Mycolicibacterium</taxon>
    </lineage>
</organism>
<evidence type="ECO:0000313" key="6">
    <source>
        <dbReference type="Proteomes" id="UP000467201"/>
    </source>
</evidence>
<evidence type="ECO:0000256" key="2">
    <source>
        <dbReference type="HAMAP-Rule" id="MF_01384"/>
    </source>
</evidence>
<evidence type="ECO:0000313" key="3">
    <source>
        <dbReference type="EMBL" id="BBZ07644.1"/>
    </source>
</evidence>
<keyword evidence="5" id="KW-1185">Reference proteome</keyword>
<dbReference type="HAMAP" id="MF_01384">
    <property type="entry name" value="UreD"/>
    <property type="match status" value="1"/>
</dbReference>
<reference evidence="4 5" key="1">
    <citation type="submission" date="2016-01" db="EMBL/GenBank/DDBJ databases">
        <title>The new phylogeny of the genus Mycobacterium.</title>
        <authorList>
            <person name="Tarcisio F."/>
            <person name="Conor M."/>
            <person name="Antonella G."/>
            <person name="Elisabetta G."/>
            <person name="Giulia F.S."/>
            <person name="Sara T."/>
            <person name="Anna F."/>
            <person name="Clotilde B."/>
            <person name="Roberto B."/>
            <person name="Veronica D.S."/>
            <person name="Fabio R."/>
            <person name="Monica P."/>
            <person name="Olivier J."/>
            <person name="Enrico T."/>
            <person name="Nicola S."/>
        </authorList>
    </citation>
    <scope>NUCLEOTIDE SEQUENCE [LARGE SCALE GENOMIC DNA]</scope>
    <source>
        <strain evidence="4 5">DSM 44339</strain>
    </source>
</reference>
<gene>
    <name evidence="2 3" type="primary">ureD</name>
    <name evidence="4" type="ORF">AWC01_05100</name>
    <name evidence="3" type="ORF">MDOR_18130</name>
</gene>
<keyword evidence="2" id="KW-0996">Nickel insertion</keyword>
<sequence length="263" mass="27493">MSVGVALDLAFADVGGRTVLTRRRYRWPLLTGRVFPDPGRPGVGSVTIQNAAGTIIPSDFIAQRIEVVNGGSAVVRGQGATMVTGVPGGDAAIEETDLEVDATSRLLLDAAPRILVPHAHYRQRTRMCVMPGGRAVLVDAVVLHPELTDDLFGGYQSTIEITGANGTMLALDAQHLDAMPRVRRAPTSFATVYVVGTELDTVMTALTPQLESLSVLTGDRRAYLGVSDLPNDAGWAVRIAASDGGVLRSTVGAVTAVVGAPLG</sequence>
<dbReference type="STRING" id="126673.AWC01_05100"/>
<dbReference type="RefSeq" id="WP_163784151.1">
    <property type="nucleotide sequence ID" value="NZ_AP022605.1"/>
</dbReference>
<comment type="subunit">
    <text evidence="2">UreD, UreF and UreG form a complex that acts as a GTP-hydrolysis-dependent molecular chaperone, activating the urease apoprotein by helping to assemble the nickel containing metallocenter of UreC. The UreE protein probably delivers the nickel.</text>
</comment>
<keyword evidence="1 2" id="KW-0143">Chaperone</keyword>
<proteinExistence type="inferred from homology"/>
<accession>A0A1X1THR2</accession>
<dbReference type="Proteomes" id="UP000193564">
    <property type="component" value="Unassembled WGS sequence"/>
</dbReference>
<protein>
    <recommendedName>
        <fullName evidence="2">Urease accessory protein UreD</fullName>
    </recommendedName>
</protein>
<dbReference type="Pfam" id="PF01774">
    <property type="entry name" value="UreD"/>
    <property type="match status" value="1"/>
</dbReference>
<comment type="subcellular location">
    <subcellularLocation>
        <location evidence="2">Cytoplasm</location>
    </subcellularLocation>
</comment>
<evidence type="ECO:0000256" key="1">
    <source>
        <dbReference type="ARBA" id="ARBA00023186"/>
    </source>
</evidence>
<comment type="similarity">
    <text evidence="2">Belongs to the UreD family.</text>
</comment>
<reference evidence="3" key="3">
    <citation type="submission" date="2020-02" db="EMBL/GenBank/DDBJ databases">
        <authorList>
            <person name="Matsumoto Y."/>
            <person name="Motooka D."/>
            <person name="Nakamura S."/>
        </authorList>
    </citation>
    <scope>NUCLEOTIDE SEQUENCE</scope>
    <source>
        <strain evidence="3">JCM 12405</strain>
    </source>
</reference>
<evidence type="ECO:0000313" key="4">
    <source>
        <dbReference type="EMBL" id="ORV44056.1"/>
    </source>
</evidence>
<comment type="function">
    <text evidence="2">Required for maturation of urease via the functional incorporation of the urease nickel metallocenter.</text>
</comment>
<dbReference type="GO" id="GO:0005737">
    <property type="term" value="C:cytoplasm"/>
    <property type="evidence" value="ECO:0007669"/>
    <property type="project" value="UniProtKB-SubCell"/>
</dbReference>
<name>A0A1X1THR2_9MYCO</name>
<reference evidence="3 6" key="2">
    <citation type="journal article" date="2019" name="Emerg. Microbes Infect.">
        <title>Comprehensive subspecies identification of 175 nontuberculous mycobacteria species based on 7547 genomic profiles.</title>
        <authorList>
            <person name="Matsumoto Y."/>
            <person name="Kinjo T."/>
            <person name="Motooka D."/>
            <person name="Nabeya D."/>
            <person name="Jung N."/>
            <person name="Uechi K."/>
            <person name="Horii T."/>
            <person name="Iida T."/>
            <person name="Fujita J."/>
            <person name="Nakamura S."/>
        </authorList>
    </citation>
    <scope>NUCLEOTIDE SEQUENCE [LARGE SCALE GENOMIC DNA]</scope>
    <source>
        <strain evidence="3 6">JCM 12405</strain>
    </source>
</reference>
<dbReference type="EMBL" id="LQOS01000016">
    <property type="protein sequence ID" value="ORV44056.1"/>
    <property type="molecule type" value="Genomic_DNA"/>
</dbReference>
<dbReference type="AlphaFoldDB" id="A0A1X1THR2"/>
<keyword evidence="2" id="KW-0963">Cytoplasm</keyword>
<dbReference type="GO" id="GO:0016151">
    <property type="term" value="F:nickel cation binding"/>
    <property type="evidence" value="ECO:0007669"/>
    <property type="project" value="UniProtKB-UniRule"/>
</dbReference>
<dbReference type="InterPro" id="IPR002669">
    <property type="entry name" value="UreD"/>
</dbReference>
<dbReference type="Proteomes" id="UP000467201">
    <property type="component" value="Chromosome"/>
</dbReference>
<evidence type="ECO:0000313" key="5">
    <source>
        <dbReference type="Proteomes" id="UP000193564"/>
    </source>
</evidence>